<dbReference type="PROSITE" id="PS50887">
    <property type="entry name" value="GGDEF"/>
    <property type="match status" value="1"/>
</dbReference>
<protein>
    <submittedName>
        <fullName evidence="5">GGDEF domain-containing response regulator</fullName>
    </submittedName>
</protein>
<reference evidence="5 6" key="1">
    <citation type="submission" date="2020-05" db="EMBL/GenBank/DDBJ databases">
        <title>Complete genome sequence of Gemmatimonas greenlandica TET16.</title>
        <authorList>
            <person name="Zeng Y."/>
        </authorList>
    </citation>
    <scope>NUCLEOTIDE SEQUENCE [LARGE SCALE GENOMIC DNA]</scope>
    <source>
        <strain evidence="5 6">TET16</strain>
    </source>
</reference>
<dbReference type="InterPro" id="IPR001633">
    <property type="entry name" value="EAL_dom"/>
</dbReference>
<feature type="domain" description="Response regulatory" evidence="2">
    <location>
        <begin position="14"/>
        <end position="131"/>
    </location>
</feature>
<accession>A0A6M4ILS5</accession>
<dbReference type="SUPFAM" id="SSF55073">
    <property type="entry name" value="Nucleotide cyclase"/>
    <property type="match status" value="1"/>
</dbReference>
<dbReference type="InterPro" id="IPR035919">
    <property type="entry name" value="EAL_sf"/>
</dbReference>
<dbReference type="SMART" id="SM00448">
    <property type="entry name" value="REC"/>
    <property type="match status" value="1"/>
</dbReference>
<dbReference type="Gene3D" id="3.20.20.450">
    <property type="entry name" value="EAL domain"/>
    <property type="match status" value="1"/>
</dbReference>
<sequence>MNHQTRVVTDAVLRVLLIDGDELEANHSETCLRQRLGDRVHITRVQSLAQSIRELMESAFDAVVVELAMPDSSGIATLAGVRGAAPAVPIVVYTRDLDDATAIRALRAGAHECLGKADVPADALARMLGFAIERQRRLATLEAARVEAAHRATHDPLTGLANRELFLDQLDRALAFGSRYNRKTGLLFVDLDGFKAINDTMGHAKGDALLKAVSARLLACVRRSDAVARLGGDEFVILLPDVTSRRDVSHVKDTILESLQAAVNLSGAEPMIIEASIGSAMSPLDGVTAKDLLDAADSDMYREKYERRRGRMMTPMAGMAAVGSDDEDGLEKADSVSHRRESRLRAALAQGEFEVFYQPILDVVADRIVAAEALLRWRDPDRGLLSPSGFMALAEDTGLIVPIGEQVLRDACTAIVAWRRDHDVGALRVSVNLSAVQLREHGFEQRVAAILEETGCPPEALTLEVTENSTMVDGEMIMETLRALKGLGLRLVVDDFGVGHASLTFLREAPVDGIKIDRRFVSQLLVDQRDQAIVSSMVRLARGLGLDVVAEGVENAEQSQRLARLQCFEQQGRHFGEALPAFELESLLASRSRATLNSLRAWRVRRPEALGA</sequence>
<dbReference type="NCBIfam" id="TIGR00254">
    <property type="entry name" value="GGDEF"/>
    <property type="match status" value="1"/>
</dbReference>
<evidence type="ECO:0000259" key="2">
    <source>
        <dbReference type="PROSITE" id="PS50110"/>
    </source>
</evidence>
<dbReference type="PROSITE" id="PS50110">
    <property type="entry name" value="RESPONSE_REGULATORY"/>
    <property type="match status" value="1"/>
</dbReference>
<dbReference type="InterPro" id="IPR043128">
    <property type="entry name" value="Rev_trsase/Diguanyl_cyclase"/>
</dbReference>
<dbReference type="InterPro" id="IPR011006">
    <property type="entry name" value="CheY-like_superfamily"/>
</dbReference>
<dbReference type="InterPro" id="IPR029787">
    <property type="entry name" value="Nucleotide_cyclase"/>
</dbReference>
<evidence type="ECO:0000313" key="6">
    <source>
        <dbReference type="Proteomes" id="UP000500938"/>
    </source>
</evidence>
<dbReference type="GO" id="GO:0000160">
    <property type="term" value="P:phosphorelay signal transduction system"/>
    <property type="evidence" value="ECO:0007669"/>
    <property type="project" value="InterPro"/>
</dbReference>
<dbReference type="PROSITE" id="PS50883">
    <property type="entry name" value="EAL"/>
    <property type="match status" value="1"/>
</dbReference>
<dbReference type="InterPro" id="IPR000160">
    <property type="entry name" value="GGDEF_dom"/>
</dbReference>
<dbReference type="SMART" id="SM00267">
    <property type="entry name" value="GGDEF"/>
    <property type="match status" value="1"/>
</dbReference>
<feature type="domain" description="GGDEF" evidence="4">
    <location>
        <begin position="182"/>
        <end position="319"/>
    </location>
</feature>
<dbReference type="Pfam" id="PF00563">
    <property type="entry name" value="EAL"/>
    <property type="match status" value="1"/>
</dbReference>
<dbReference type="Gene3D" id="3.30.70.270">
    <property type="match status" value="1"/>
</dbReference>
<name>A0A6M4ILS5_9BACT</name>
<dbReference type="RefSeq" id="WP_171224207.1">
    <property type="nucleotide sequence ID" value="NZ_CP053085.1"/>
</dbReference>
<evidence type="ECO:0000259" key="3">
    <source>
        <dbReference type="PROSITE" id="PS50883"/>
    </source>
</evidence>
<dbReference type="Pfam" id="PF00072">
    <property type="entry name" value="Response_reg"/>
    <property type="match status" value="1"/>
</dbReference>
<dbReference type="KEGG" id="ggr:HKW67_04235"/>
<dbReference type="CDD" id="cd01949">
    <property type="entry name" value="GGDEF"/>
    <property type="match status" value="1"/>
</dbReference>
<dbReference type="Pfam" id="PF00990">
    <property type="entry name" value="GGDEF"/>
    <property type="match status" value="1"/>
</dbReference>
<keyword evidence="6" id="KW-1185">Reference proteome</keyword>
<evidence type="ECO:0000256" key="1">
    <source>
        <dbReference type="PROSITE-ProRule" id="PRU00169"/>
    </source>
</evidence>
<dbReference type="CDD" id="cd01948">
    <property type="entry name" value="EAL"/>
    <property type="match status" value="1"/>
</dbReference>
<organism evidence="5 6">
    <name type="scientific">Gemmatimonas groenlandica</name>
    <dbReference type="NCBI Taxonomy" id="2732249"/>
    <lineage>
        <taxon>Bacteria</taxon>
        <taxon>Pseudomonadati</taxon>
        <taxon>Gemmatimonadota</taxon>
        <taxon>Gemmatimonadia</taxon>
        <taxon>Gemmatimonadales</taxon>
        <taxon>Gemmatimonadaceae</taxon>
        <taxon>Gemmatimonas</taxon>
    </lineage>
</organism>
<dbReference type="SUPFAM" id="SSF52172">
    <property type="entry name" value="CheY-like"/>
    <property type="match status" value="1"/>
</dbReference>
<gene>
    <name evidence="5" type="ORF">HKW67_04235</name>
</gene>
<dbReference type="SMART" id="SM00052">
    <property type="entry name" value="EAL"/>
    <property type="match status" value="1"/>
</dbReference>
<dbReference type="InterPro" id="IPR052155">
    <property type="entry name" value="Biofilm_reg_signaling"/>
</dbReference>
<dbReference type="PANTHER" id="PTHR44757">
    <property type="entry name" value="DIGUANYLATE CYCLASE DGCP"/>
    <property type="match status" value="1"/>
</dbReference>
<dbReference type="Proteomes" id="UP000500938">
    <property type="component" value="Chromosome"/>
</dbReference>
<evidence type="ECO:0000313" key="5">
    <source>
        <dbReference type="EMBL" id="QJR34779.1"/>
    </source>
</evidence>
<dbReference type="CDD" id="cd00156">
    <property type="entry name" value="REC"/>
    <property type="match status" value="1"/>
</dbReference>
<comment type="caution">
    <text evidence="1">Lacks conserved residue(s) required for the propagation of feature annotation.</text>
</comment>
<evidence type="ECO:0000259" key="4">
    <source>
        <dbReference type="PROSITE" id="PS50887"/>
    </source>
</evidence>
<dbReference type="Gene3D" id="3.40.50.2300">
    <property type="match status" value="1"/>
</dbReference>
<dbReference type="PANTHER" id="PTHR44757:SF2">
    <property type="entry name" value="BIOFILM ARCHITECTURE MAINTENANCE PROTEIN MBAA"/>
    <property type="match status" value="1"/>
</dbReference>
<dbReference type="EMBL" id="CP053085">
    <property type="protein sequence ID" value="QJR34779.1"/>
    <property type="molecule type" value="Genomic_DNA"/>
</dbReference>
<dbReference type="InterPro" id="IPR001789">
    <property type="entry name" value="Sig_transdc_resp-reg_receiver"/>
</dbReference>
<dbReference type="AlphaFoldDB" id="A0A6M4ILS5"/>
<proteinExistence type="predicted"/>
<feature type="domain" description="EAL" evidence="3">
    <location>
        <begin position="337"/>
        <end position="592"/>
    </location>
</feature>
<dbReference type="SUPFAM" id="SSF141868">
    <property type="entry name" value="EAL domain-like"/>
    <property type="match status" value="1"/>
</dbReference>